<dbReference type="PANTHER" id="PTHR42829">
    <property type="entry name" value="NADH-UBIQUINONE OXIDOREDUCTASE CHAIN 5"/>
    <property type="match status" value="1"/>
</dbReference>
<feature type="domain" description="NADH-Ubiquinone oxidoreductase (complex I) chain 5 N-terminal" evidence="7">
    <location>
        <begin position="69"/>
        <end position="117"/>
    </location>
</feature>
<keyword evidence="3 5" id="KW-1133">Transmembrane helix</keyword>
<feature type="domain" description="NADH:quinone oxidoreductase/Mrp antiporter transmembrane" evidence="6">
    <location>
        <begin position="133"/>
        <end position="192"/>
    </location>
</feature>
<dbReference type="Pfam" id="PF00361">
    <property type="entry name" value="Proton_antipo_M"/>
    <property type="match status" value="1"/>
</dbReference>
<accession>A0A382UG01</accession>
<feature type="transmembrane region" description="Helical" evidence="5">
    <location>
        <begin position="170"/>
        <end position="189"/>
    </location>
</feature>
<dbReference type="AlphaFoldDB" id="A0A382UG01"/>
<gene>
    <name evidence="8" type="ORF">METZ01_LOCUS386043</name>
</gene>
<keyword evidence="2 5" id="KW-0812">Transmembrane</keyword>
<evidence type="ECO:0000259" key="6">
    <source>
        <dbReference type="Pfam" id="PF00361"/>
    </source>
</evidence>
<evidence type="ECO:0008006" key="9">
    <source>
        <dbReference type="Google" id="ProtNLM"/>
    </source>
</evidence>
<dbReference type="EMBL" id="UINC01143962">
    <property type="protein sequence ID" value="SVD33189.1"/>
    <property type="molecule type" value="Genomic_DNA"/>
</dbReference>
<dbReference type="InterPro" id="IPR003945">
    <property type="entry name" value="NU5C-like"/>
</dbReference>
<evidence type="ECO:0000313" key="8">
    <source>
        <dbReference type="EMBL" id="SVD33189.1"/>
    </source>
</evidence>
<proteinExistence type="predicted"/>
<sequence>MNIQITGIFLLPIVSILTIVLLYPLRTIPKKYIGLFFTISSFVLFILSCIVFLDFHTPENPEVFAMEFLKIDSFILRFSIYLNSLTSVMLFVVCSVSFLVHMFSLGYMKDFEYPRYYIFLHLITWSMLGLVLAGNLIQMFVFWELVGLCSYLLIGFWYDKKSATDAAKKAFIITRIGDFGFMIGILYIVSNISRITPLISTGLNSVA</sequence>
<evidence type="ECO:0000256" key="4">
    <source>
        <dbReference type="ARBA" id="ARBA00023136"/>
    </source>
</evidence>
<feature type="transmembrane region" description="Helical" evidence="5">
    <location>
        <begin position="140"/>
        <end position="158"/>
    </location>
</feature>
<feature type="transmembrane region" description="Helical" evidence="5">
    <location>
        <begin position="116"/>
        <end position="134"/>
    </location>
</feature>
<dbReference type="GO" id="GO:0016020">
    <property type="term" value="C:membrane"/>
    <property type="evidence" value="ECO:0007669"/>
    <property type="project" value="UniProtKB-SubCell"/>
</dbReference>
<feature type="transmembrane region" description="Helical" evidence="5">
    <location>
        <begin position="80"/>
        <end position="104"/>
    </location>
</feature>
<dbReference type="PRINTS" id="PR01434">
    <property type="entry name" value="NADHDHGNASE5"/>
</dbReference>
<name>A0A382UG01_9ZZZZ</name>
<dbReference type="GO" id="GO:0003954">
    <property type="term" value="F:NADH dehydrogenase activity"/>
    <property type="evidence" value="ECO:0007669"/>
    <property type="project" value="TreeGrafter"/>
</dbReference>
<dbReference type="Pfam" id="PF00662">
    <property type="entry name" value="Proton_antipo_N"/>
    <property type="match status" value="1"/>
</dbReference>
<reference evidence="8" key="1">
    <citation type="submission" date="2018-05" db="EMBL/GenBank/DDBJ databases">
        <authorList>
            <person name="Lanie J.A."/>
            <person name="Ng W.-L."/>
            <person name="Kazmierczak K.M."/>
            <person name="Andrzejewski T.M."/>
            <person name="Davidsen T.M."/>
            <person name="Wayne K.J."/>
            <person name="Tettelin H."/>
            <person name="Glass J.I."/>
            <person name="Rusch D."/>
            <person name="Podicherti R."/>
            <person name="Tsui H.-C.T."/>
            <person name="Winkler M.E."/>
        </authorList>
    </citation>
    <scope>NUCLEOTIDE SEQUENCE</scope>
</reference>
<organism evidence="8">
    <name type="scientific">marine metagenome</name>
    <dbReference type="NCBI Taxonomy" id="408172"/>
    <lineage>
        <taxon>unclassified sequences</taxon>
        <taxon>metagenomes</taxon>
        <taxon>ecological metagenomes</taxon>
    </lineage>
</organism>
<evidence type="ECO:0000256" key="5">
    <source>
        <dbReference type="SAM" id="Phobius"/>
    </source>
</evidence>
<evidence type="ECO:0000259" key="7">
    <source>
        <dbReference type="Pfam" id="PF00662"/>
    </source>
</evidence>
<keyword evidence="4 5" id="KW-0472">Membrane</keyword>
<evidence type="ECO:0000256" key="1">
    <source>
        <dbReference type="ARBA" id="ARBA00004141"/>
    </source>
</evidence>
<feature type="transmembrane region" description="Helical" evidence="5">
    <location>
        <begin position="6"/>
        <end position="25"/>
    </location>
</feature>
<comment type="subcellular location">
    <subcellularLocation>
        <location evidence="1">Membrane</location>
        <topology evidence="1">Multi-pass membrane protein</topology>
    </subcellularLocation>
</comment>
<feature type="non-terminal residue" evidence="8">
    <location>
        <position position="207"/>
    </location>
</feature>
<evidence type="ECO:0000256" key="3">
    <source>
        <dbReference type="ARBA" id="ARBA00022989"/>
    </source>
</evidence>
<dbReference type="GO" id="GO:0042773">
    <property type="term" value="P:ATP synthesis coupled electron transport"/>
    <property type="evidence" value="ECO:0007669"/>
    <property type="project" value="InterPro"/>
</dbReference>
<feature type="transmembrane region" description="Helical" evidence="5">
    <location>
        <begin position="32"/>
        <end position="53"/>
    </location>
</feature>
<dbReference type="GO" id="GO:0008137">
    <property type="term" value="F:NADH dehydrogenase (ubiquinone) activity"/>
    <property type="evidence" value="ECO:0007669"/>
    <property type="project" value="InterPro"/>
</dbReference>
<dbReference type="PANTHER" id="PTHR42829:SF2">
    <property type="entry name" value="NADH-UBIQUINONE OXIDOREDUCTASE CHAIN 5"/>
    <property type="match status" value="1"/>
</dbReference>
<protein>
    <recommendedName>
        <fullName evidence="9">NADH-quinone oxidoreductase subunit L</fullName>
    </recommendedName>
</protein>
<evidence type="ECO:0000256" key="2">
    <source>
        <dbReference type="ARBA" id="ARBA00022692"/>
    </source>
</evidence>
<dbReference type="InterPro" id="IPR001750">
    <property type="entry name" value="ND/Mrp_TM"/>
</dbReference>
<dbReference type="InterPro" id="IPR001516">
    <property type="entry name" value="Proton_antipo_N"/>
</dbReference>
<dbReference type="GO" id="GO:0015990">
    <property type="term" value="P:electron transport coupled proton transport"/>
    <property type="evidence" value="ECO:0007669"/>
    <property type="project" value="TreeGrafter"/>
</dbReference>